<feature type="region of interest" description="Disordered" evidence="5">
    <location>
        <begin position="334"/>
        <end position="382"/>
    </location>
</feature>
<feature type="compositionally biased region" description="Low complexity" evidence="5">
    <location>
        <begin position="80"/>
        <end position="90"/>
    </location>
</feature>
<protein>
    <submittedName>
        <fullName evidence="7">Uncharacterized protein</fullName>
    </submittedName>
</protein>
<dbReference type="EMBL" id="JBANRG010000024">
    <property type="protein sequence ID" value="KAK7454634.1"/>
    <property type="molecule type" value="Genomic_DNA"/>
</dbReference>
<feature type="transmembrane region" description="Helical" evidence="6">
    <location>
        <begin position="98"/>
        <end position="120"/>
    </location>
</feature>
<feature type="region of interest" description="Disordered" evidence="5">
    <location>
        <begin position="53"/>
        <end position="91"/>
    </location>
</feature>
<reference evidence="7 8" key="1">
    <citation type="submission" date="2024-01" db="EMBL/GenBank/DDBJ databases">
        <title>A draft genome for the cacao thread blight pathogen Marasmiellus scandens.</title>
        <authorList>
            <person name="Baruah I.K."/>
            <person name="Leung J."/>
            <person name="Bukari Y."/>
            <person name="Amoako-Attah I."/>
            <person name="Meinhardt L.W."/>
            <person name="Bailey B.A."/>
            <person name="Cohen S.P."/>
        </authorList>
    </citation>
    <scope>NUCLEOTIDE SEQUENCE [LARGE SCALE GENOMIC DNA]</scope>
    <source>
        <strain evidence="7 8">GH-19</strain>
    </source>
</reference>
<organism evidence="7 8">
    <name type="scientific">Marasmiellus scandens</name>
    <dbReference type="NCBI Taxonomy" id="2682957"/>
    <lineage>
        <taxon>Eukaryota</taxon>
        <taxon>Fungi</taxon>
        <taxon>Dikarya</taxon>
        <taxon>Basidiomycota</taxon>
        <taxon>Agaricomycotina</taxon>
        <taxon>Agaricomycetes</taxon>
        <taxon>Agaricomycetidae</taxon>
        <taxon>Agaricales</taxon>
        <taxon>Marasmiineae</taxon>
        <taxon>Omphalotaceae</taxon>
        <taxon>Marasmiellus</taxon>
    </lineage>
</organism>
<feature type="region of interest" description="Disordered" evidence="5">
    <location>
        <begin position="1"/>
        <end position="32"/>
    </location>
</feature>
<keyword evidence="3 6" id="KW-1133">Transmembrane helix</keyword>
<evidence type="ECO:0000256" key="5">
    <source>
        <dbReference type="SAM" id="MobiDB-lite"/>
    </source>
</evidence>
<evidence type="ECO:0000256" key="3">
    <source>
        <dbReference type="ARBA" id="ARBA00022989"/>
    </source>
</evidence>
<comment type="subcellular location">
    <subcellularLocation>
        <location evidence="1">Membrane</location>
        <topology evidence="1">Single-pass membrane protein</topology>
    </subcellularLocation>
</comment>
<feature type="region of interest" description="Disordered" evidence="5">
    <location>
        <begin position="126"/>
        <end position="152"/>
    </location>
</feature>
<dbReference type="Proteomes" id="UP001498398">
    <property type="component" value="Unassembled WGS sequence"/>
</dbReference>
<dbReference type="PANTHER" id="PTHR15549:SF30">
    <property type="entry name" value="MID2 DOMAIN-CONTAINING PROTEIN"/>
    <property type="match status" value="1"/>
</dbReference>
<evidence type="ECO:0000256" key="1">
    <source>
        <dbReference type="ARBA" id="ARBA00004167"/>
    </source>
</evidence>
<name>A0ABR1JDF0_9AGAR</name>
<evidence type="ECO:0000256" key="4">
    <source>
        <dbReference type="ARBA" id="ARBA00023136"/>
    </source>
</evidence>
<feature type="compositionally biased region" description="Basic residues" evidence="5">
    <location>
        <begin position="126"/>
        <end position="137"/>
    </location>
</feature>
<comment type="caution">
    <text evidence="7">The sequence shown here is derived from an EMBL/GenBank/DDBJ whole genome shotgun (WGS) entry which is preliminary data.</text>
</comment>
<evidence type="ECO:0000313" key="7">
    <source>
        <dbReference type="EMBL" id="KAK7454634.1"/>
    </source>
</evidence>
<keyword evidence="2 6" id="KW-0812">Transmembrane</keyword>
<feature type="compositionally biased region" description="Polar residues" evidence="5">
    <location>
        <begin position="63"/>
        <end position="79"/>
    </location>
</feature>
<evidence type="ECO:0000313" key="8">
    <source>
        <dbReference type="Proteomes" id="UP001498398"/>
    </source>
</evidence>
<gene>
    <name evidence="7" type="ORF">VKT23_011387</name>
</gene>
<evidence type="ECO:0000256" key="6">
    <source>
        <dbReference type="SAM" id="Phobius"/>
    </source>
</evidence>
<sequence length="458" mass="48955">MVYNPSHRHRHVIRQDDPIGAPNAEGISNGMLTAGTATGTALAFDTSATGGTTDGPAAFVPPSVSTPRITPTSSNAPVQSDSTSSSKTSSNEIPMGTVIGACVGAFVGAVVIISIGIWLYRRSDAKHRKRSPSRSARRKSDTWNRLGDDEDKWEGMNKTREVSSGTTIAAGVDTAAEPMEKLTMFKKSSPSIRTAYTTQTHTDEAPTNFNFDHPFAQYHPNLARELASTHETEQPTVKPFTNRAEAVPSWDGGDASVGGSFLSLRSNRLSGTMSPTFDMAIPTPPLTSSDPHRWESAEVINFEGQSAEIVDPSNEASNSNNPFLHDTEIRRKSANNPFFGAQSDQRRPSVSKSKGRDITPGSVTTPPLESKNPFSDDHDTETRTHTAVNSVSSSASNDRAIQSLLAALEVAPEASRVISMQPSVLSANSMYTEEDVTAAFPIPPGSYPAMPNNSTSSS</sequence>
<keyword evidence="8" id="KW-1185">Reference proteome</keyword>
<dbReference type="InterPro" id="IPR051694">
    <property type="entry name" value="Immunoregulatory_rcpt-like"/>
</dbReference>
<evidence type="ECO:0000256" key="2">
    <source>
        <dbReference type="ARBA" id="ARBA00022692"/>
    </source>
</evidence>
<proteinExistence type="predicted"/>
<feature type="compositionally biased region" description="Basic residues" evidence="5">
    <location>
        <begin position="1"/>
        <end position="12"/>
    </location>
</feature>
<dbReference type="PANTHER" id="PTHR15549">
    <property type="entry name" value="PAIRED IMMUNOGLOBULIN-LIKE TYPE 2 RECEPTOR"/>
    <property type="match status" value="1"/>
</dbReference>
<accession>A0ABR1JDF0</accession>
<keyword evidence="4 6" id="KW-0472">Membrane</keyword>